<dbReference type="Pfam" id="PF00583">
    <property type="entry name" value="Acetyltransf_1"/>
    <property type="match status" value="1"/>
</dbReference>
<feature type="domain" description="N-acetyltransferase" evidence="1">
    <location>
        <begin position="31"/>
        <end position="175"/>
    </location>
</feature>
<keyword evidence="3" id="KW-1185">Reference proteome</keyword>
<dbReference type="EMBL" id="CP003746">
    <property type="protein sequence ID" value="AFV00606.1"/>
    <property type="molecule type" value="Genomic_DNA"/>
</dbReference>
<dbReference type="CDD" id="cd04301">
    <property type="entry name" value="NAT_SF"/>
    <property type="match status" value="1"/>
</dbReference>
<organism evidence="2 3">
    <name type="scientific">Simiduia agarivorans (strain DSM 21679 / JCM 13881 / BCRC 17597 / SA1)</name>
    <dbReference type="NCBI Taxonomy" id="1117647"/>
    <lineage>
        <taxon>Bacteria</taxon>
        <taxon>Pseudomonadati</taxon>
        <taxon>Pseudomonadota</taxon>
        <taxon>Gammaproteobacteria</taxon>
        <taxon>Cellvibrionales</taxon>
        <taxon>Cellvibrionaceae</taxon>
        <taxon>Simiduia</taxon>
    </lineage>
</organism>
<dbReference type="PROSITE" id="PS51186">
    <property type="entry name" value="GNAT"/>
    <property type="match status" value="1"/>
</dbReference>
<accession>K4KQR4</accession>
<name>K4KQR4_SIMAS</name>
<evidence type="ECO:0000259" key="1">
    <source>
        <dbReference type="PROSITE" id="PS51186"/>
    </source>
</evidence>
<evidence type="ECO:0000313" key="3">
    <source>
        <dbReference type="Proteomes" id="UP000000466"/>
    </source>
</evidence>
<evidence type="ECO:0000313" key="2">
    <source>
        <dbReference type="EMBL" id="AFV00606.1"/>
    </source>
</evidence>
<dbReference type="eggNOG" id="COG0454">
    <property type="taxonomic scope" value="Bacteria"/>
</dbReference>
<dbReference type="RefSeq" id="WP_015048758.1">
    <property type="nucleotide sequence ID" value="NZ_ATUQ01000001.1"/>
</dbReference>
<dbReference type="KEGG" id="saga:M5M_17385"/>
<dbReference type="InterPro" id="IPR016181">
    <property type="entry name" value="Acyl_CoA_acyltransferase"/>
</dbReference>
<protein>
    <submittedName>
        <fullName evidence="2">Histone acetyltransferase HPA2-like acetyltransferase</fullName>
    </submittedName>
</protein>
<dbReference type="Proteomes" id="UP000000466">
    <property type="component" value="Chromosome"/>
</dbReference>
<dbReference type="HOGENOM" id="CLU_098254_0_0_6"/>
<dbReference type="Gene3D" id="3.40.630.30">
    <property type="match status" value="1"/>
</dbReference>
<gene>
    <name evidence="2" type="ordered locus">M5M_17385</name>
</gene>
<dbReference type="SUPFAM" id="SSF55729">
    <property type="entry name" value="Acyl-CoA N-acyltransferases (Nat)"/>
    <property type="match status" value="1"/>
</dbReference>
<proteinExistence type="predicted"/>
<dbReference type="InterPro" id="IPR000182">
    <property type="entry name" value="GNAT_dom"/>
</dbReference>
<sequence>MGSDLLTTYYLHMTDPTQAVLTPLPESAELTRIVPARAEINQAFYLAVGEPWGWTDKADWTANQWRAYVQGHGHALAATPVESIHTWVLQDKGEDAGYFELARSGTEAEVRYFGLLPSAIGRGLGAGLLSCAVAQAWALGVERVWVHTCTLDHPVALANYKKRGFQLYHTETEPV</sequence>
<dbReference type="OrthoDB" id="275336at2"/>
<dbReference type="STRING" id="1117647.M5M_17385"/>
<dbReference type="GO" id="GO:0016747">
    <property type="term" value="F:acyltransferase activity, transferring groups other than amino-acyl groups"/>
    <property type="evidence" value="ECO:0007669"/>
    <property type="project" value="InterPro"/>
</dbReference>
<dbReference type="AlphaFoldDB" id="K4KQR4"/>
<reference evidence="2 3" key="1">
    <citation type="journal article" date="2013" name="Genome Announc.">
        <title>Complete genome sequence of Simiduia agarivorans SA1(T), a marine bacterium able to degrade a variety of polysaccharides.</title>
        <authorList>
            <person name="Lin S.Y."/>
            <person name="Shieh W.Y."/>
            <person name="Chen J.S."/>
            <person name="Tang S.L."/>
        </authorList>
    </citation>
    <scope>NUCLEOTIDE SEQUENCE [LARGE SCALE GENOMIC DNA]</scope>
    <source>
        <strain evidence="3">DSM 21679 / JCM 13881 / BCRC 17597 / SA1</strain>
    </source>
</reference>